<dbReference type="CDD" id="cd03112">
    <property type="entry name" value="CobW-like"/>
    <property type="match status" value="1"/>
</dbReference>
<organism evidence="2">
    <name type="scientific">marine metagenome</name>
    <dbReference type="NCBI Taxonomy" id="408172"/>
    <lineage>
        <taxon>unclassified sequences</taxon>
        <taxon>metagenomes</taxon>
        <taxon>ecological metagenomes</taxon>
    </lineage>
</organism>
<dbReference type="PANTHER" id="PTHR13748:SF46">
    <property type="entry name" value="ZINC CHAPERONE YEIR"/>
    <property type="match status" value="1"/>
</dbReference>
<evidence type="ECO:0000313" key="2">
    <source>
        <dbReference type="EMBL" id="SVD35391.1"/>
    </source>
</evidence>
<dbReference type="PANTHER" id="PTHR13748">
    <property type="entry name" value="COBW-RELATED"/>
    <property type="match status" value="1"/>
</dbReference>
<accession>A0A382UNZ7</accession>
<name>A0A382UNZ7_9ZZZZ</name>
<dbReference type="EMBL" id="UINC01145329">
    <property type="protein sequence ID" value="SVD35391.1"/>
    <property type="molecule type" value="Genomic_DNA"/>
</dbReference>
<evidence type="ECO:0000259" key="1">
    <source>
        <dbReference type="Pfam" id="PF02492"/>
    </source>
</evidence>
<dbReference type="InterPro" id="IPR051316">
    <property type="entry name" value="Zinc-reg_GTPase_activator"/>
</dbReference>
<feature type="domain" description="CobW/HypB/UreG nucleotide-binding" evidence="1">
    <location>
        <begin position="8"/>
        <end position="181"/>
    </location>
</feature>
<dbReference type="GO" id="GO:0005737">
    <property type="term" value="C:cytoplasm"/>
    <property type="evidence" value="ECO:0007669"/>
    <property type="project" value="TreeGrafter"/>
</dbReference>
<dbReference type="InterPro" id="IPR003495">
    <property type="entry name" value="CobW/HypB/UreG_nucleotide-bd"/>
</dbReference>
<dbReference type="AlphaFoldDB" id="A0A382UNZ7"/>
<dbReference type="SUPFAM" id="SSF52540">
    <property type="entry name" value="P-loop containing nucleoside triphosphate hydrolases"/>
    <property type="match status" value="1"/>
</dbReference>
<feature type="non-terminal residue" evidence="2">
    <location>
        <position position="1"/>
    </location>
</feature>
<proteinExistence type="predicted"/>
<reference evidence="2" key="1">
    <citation type="submission" date="2018-05" db="EMBL/GenBank/DDBJ databases">
        <authorList>
            <person name="Lanie J.A."/>
            <person name="Ng W.-L."/>
            <person name="Kazmierczak K.M."/>
            <person name="Andrzejewski T.M."/>
            <person name="Davidsen T.M."/>
            <person name="Wayne K.J."/>
            <person name="Tettelin H."/>
            <person name="Glass J.I."/>
            <person name="Rusch D."/>
            <person name="Podicherti R."/>
            <person name="Tsui H.-C.T."/>
            <person name="Winkler M.E."/>
        </authorList>
    </citation>
    <scope>NUCLEOTIDE SEQUENCE</scope>
</reference>
<feature type="non-terminal residue" evidence="2">
    <location>
        <position position="267"/>
    </location>
</feature>
<protein>
    <recommendedName>
        <fullName evidence="1">CobW/HypB/UreG nucleotide-binding domain-containing protein</fullName>
    </recommendedName>
</protein>
<dbReference type="Pfam" id="PF02492">
    <property type="entry name" value="cobW"/>
    <property type="match status" value="1"/>
</dbReference>
<sequence>VSSVQNVPTTILTGFFGVGKTTAIKSMLTRKPPHETWAVLINEFGEVSVDQAAIEKESISDNVIIQEIPGGCMCCLMNVPMQVGILEILRRIKPDRLLIEPTGIGHPAGILDELRGPQLSTTLNVKAVICLVDPRHALDSRIQSVNVFNDQIHLADILVASKADIADADELKIFYEWAEQLFPPKLRILEARDGDLDLLLLDLDTKNTKVPLFPHAHGQVHTELAAKQERIVVEQGRPHRALNQGLGYQGCGWIFSAEEVFDPEMVV</sequence>
<dbReference type="InterPro" id="IPR027417">
    <property type="entry name" value="P-loop_NTPase"/>
</dbReference>
<dbReference type="Gene3D" id="3.40.50.300">
    <property type="entry name" value="P-loop containing nucleotide triphosphate hydrolases"/>
    <property type="match status" value="1"/>
</dbReference>
<gene>
    <name evidence="2" type="ORF">METZ01_LOCUS388245</name>
</gene>